<dbReference type="SUPFAM" id="SSF48452">
    <property type="entry name" value="TPR-like"/>
    <property type="match status" value="1"/>
</dbReference>
<comment type="caution">
    <text evidence="8">The sequence shown here is derived from an EMBL/GenBank/DDBJ whole genome shotgun (WGS) entry which is preliminary data.</text>
</comment>
<dbReference type="Pfam" id="PF14322">
    <property type="entry name" value="SusD-like_3"/>
    <property type="match status" value="1"/>
</dbReference>
<keyword evidence="3" id="KW-0732">Signal</keyword>
<organism evidence="8 9">
    <name type="scientific">Hymenobacter koreensis</name>
    <dbReference type="NCBI Taxonomy" id="1084523"/>
    <lineage>
        <taxon>Bacteria</taxon>
        <taxon>Pseudomonadati</taxon>
        <taxon>Bacteroidota</taxon>
        <taxon>Cytophagia</taxon>
        <taxon>Cytophagales</taxon>
        <taxon>Hymenobacteraceae</taxon>
        <taxon>Hymenobacter</taxon>
    </lineage>
</organism>
<comment type="similarity">
    <text evidence="2">Belongs to the SusD family.</text>
</comment>
<protein>
    <submittedName>
        <fullName evidence="8">RagB/SusD family nutrient uptake outer membrane protein</fullName>
    </submittedName>
</protein>
<evidence type="ECO:0000259" key="7">
    <source>
        <dbReference type="Pfam" id="PF14322"/>
    </source>
</evidence>
<evidence type="ECO:0000259" key="6">
    <source>
        <dbReference type="Pfam" id="PF07980"/>
    </source>
</evidence>
<keyword evidence="5" id="KW-0998">Cell outer membrane</keyword>
<evidence type="ECO:0000313" key="9">
    <source>
        <dbReference type="Proteomes" id="UP001500454"/>
    </source>
</evidence>
<proteinExistence type="inferred from homology"/>
<accession>A0ABP8IYZ4</accession>
<evidence type="ECO:0000256" key="4">
    <source>
        <dbReference type="ARBA" id="ARBA00023136"/>
    </source>
</evidence>
<evidence type="ECO:0000256" key="5">
    <source>
        <dbReference type="ARBA" id="ARBA00023237"/>
    </source>
</evidence>
<evidence type="ECO:0000256" key="3">
    <source>
        <dbReference type="ARBA" id="ARBA00022729"/>
    </source>
</evidence>
<dbReference type="CDD" id="cd08977">
    <property type="entry name" value="SusD"/>
    <property type="match status" value="1"/>
</dbReference>
<keyword evidence="9" id="KW-1185">Reference proteome</keyword>
<evidence type="ECO:0000313" key="8">
    <source>
        <dbReference type="EMBL" id="GAA4381208.1"/>
    </source>
</evidence>
<evidence type="ECO:0000256" key="1">
    <source>
        <dbReference type="ARBA" id="ARBA00004442"/>
    </source>
</evidence>
<dbReference type="Gene3D" id="1.25.40.390">
    <property type="match status" value="1"/>
</dbReference>
<dbReference type="InterPro" id="IPR012944">
    <property type="entry name" value="SusD_RagB_dom"/>
</dbReference>
<dbReference type="Pfam" id="PF07980">
    <property type="entry name" value="SusD_RagB"/>
    <property type="match status" value="1"/>
</dbReference>
<feature type="domain" description="RagB/SusD" evidence="6">
    <location>
        <begin position="281"/>
        <end position="583"/>
    </location>
</feature>
<reference evidence="9" key="1">
    <citation type="journal article" date="2019" name="Int. J. Syst. Evol. Microbiol.">
        <title>The Global Catalogue of Microorganisms (GCM) 10K type strain sequencing project: providing services to taxonomists for standard genome sequencing and annotation.</title>
        <authorList>
            <consortium name="The Broad Institute Genomics Platform"/>
            <consortium name="The Broad Institute Genome Sequencing Center for Infectious Disease"/>
            <person name="Wu L."/>
            <person name="Ma J."/>
        </authorList>
    </citation>
    <scope>NUCLEOTIDE SEQUENCE [LARGE SCALE GENOMIC DNA]</scope>
    <source>
        <strain evidence="9">JCM 17924</strain>
    </source>
</reference>
<dbReference type="InterPro" id="IPR011990">
    <property type="entry name" value="TPR-like_helical_dom_sf"/>
</dbReference>
<dbReference type="InterPro" id="IPR033985">
    <property type="entry name" value="SusD-like_N"/>
</dbReference>
<evidence type="ECO:0000256" key="2">
    <source>
        <dbReference type="ARBA" id="ARBA00006275"/>
    </source>
</evidence>
<feature type="domain" description="SusD-like N-terminal" evidence="7">
    <location>
        <begin position="103"/>
        <end position="231"/>
    </location>
</feature>
<sequence length="588" mass="64851">MPVGTFDMKKSFLALMGVGLLLSSSGCKDILEEDPRSVLVPSFLGTPQGIEAGLTGVYSGMRNIYGNEQGMFMAVTGTDEYMRGIATQDGLDEYNRGGGFGPASGVFTNQWNIIYRYINDANGVLKYSASVQGMAPARLQQIVAETKLLRAQYYFLLVRYWGDVPLMLSFVETPTKAISRAPIADVYNAIVQDLNDALAGLPDQTAGFAGVPNTGRVTRATALHLLAKVHLTRATSSARQADDYAKAKQYSEDLITNRARYARDLEADPAQVFAEGNENGKEILFNVQYNADATFSQTDPFNATGANVSTFLFRSRYDLVGNMVRDIPNGRPFSRFVPTPYLFSTYVLPGESGPTLRTTDTRYNKWFTTLWRVNSPGNNGGNAAAVRGDTALWYPGYQLSAARLARIAGRTPAPYRVIQPSQYTTEYYPVLNKYDDTRRGGVNNPSTRPFIVYRLAETYLIAAEANMYLGNLPQAVAHINTVRERAAAPGRQAQMRITASQLNIDFILDERTRELAGEHTRWLDLVRTGKLVERVQDVTKVPRVQTVPGGTYGSAAGANIQACYILRPIPQQEIDRTSGLIQQQNGCY</sequence>
<keyword evidence="4" id="KW-0472">Membrane</keyword>
<dbReference type="Proteomes" id="UP001500454">
    <property type="component" value="Unassembled WGS sequence"/>
</dbReference>
<dbReference type="EMBL" id="BAABHA010000004">
    <property type="protein sequence ID" value="GAA4381208.1"/>
    <property type="molecule type" value="Genomic_DNA"/>
</dbReference>
<comment type="subcellular location">
    <subcellularLocation>
        <location evidence="1">Cell outer membrane</location>
    </subcellularLocation>
</comment>
<name>A0ABP8IYZ4_9BACT</name>
<gene>
    <name evidence="8" type="ORF">GCM10023186_20440</name>
</gene>